<gene>
    <name evidence="2" type="ORF">FGU65_00555</name>
</gene>
<evidence type="ECO:0000259" key="1">
    <source>
        <dbReference type="Pfam" id="PF08350"/>
    </source>
</evidence>
<comment type="caution">
    <text evidence="2">The sequence shown here is derived from an EMBL/GenBank/DDBJ whole genome shotgun (WGS) entry which is preliminary data.</text>
</comment>
<keyword evidence="3" id="KW-1185">Reference proteome</keyword>
<dbReference type="InterPro" id="IPR013561">
    <property type="entry name" value="FilR1_middle_dom"/>
</dbReference>
<sequence length="251" mass="28215">MNTSEAMKLFSSRRKIEILDALFNGDSIDSIKKQMPASTYSVTMHSLASAGYVEEIRGDAVLTDRGRACRILFAQLNESLDTLLRLHDAFPEHSIRFPDPFYARLHELQGFRVITAEPKNVLKPQKVFFDYLGRSKHVMGITPFLFPDYIDFFSRMAEQSTRIALVVTPGVYEGISSSEAIGRENVAIYVADDVPPIAAAVTDQFVSIGFFYRSGSYDFTRDLIATSPEAKRFGHDLIGHYMGRSRKVTPP</sequence>
<dbReference type="Pfam" id="PF08350">
    <property type="entry name" value="FilR1_middle"/>
    <property type="match status" value="1"/>
</dbReference>
<feature type="domain" description="Methanogenesis regulatory protein FilR1 middle" evidence="1">
    <location>
        <begin position="123"/>
        <end position="242"/>
    </location>
</feature>
<accession>A0ABT8M648</accession>
<evidence type="ECO:0000313" key="3">
    <source>
        <dbReference type="Proteomes" id="UP001168338"/>
    </source>
</evidence>
<proteinExistence type="predicted"/>
<dbReference type="Proteomes" id="UP001168338">
    <property type="component" value="Unassembled WGS sequence"/>
</dbReference>
<organism evidence="2 3">
    <name type="scientific">Methanoculleus frigidifontis</name>
    <dbReference type="NCBI Taxonomy" id="2584085"/>
    <lineage>
        <taxon>Archaea</taxon>
        <taxon>Methanobacteriati</taxon>
        <taxon>Methanobacteriota</taxon>
        <taxon>Stenosarchaea group</taxon>
        <taxon>Methanomicrobia</taxon>
        <taxon>Methanomicrobiales</taxon>
        <taxon>Methanomicrobiaceae</taxon>
        <taxon>Methanoculleus</taxon>
    </lineage>
</organism>
<evidence type="ECO:0000313" key="2">
    <source>
        <dbReference type="EMBL" id="MDN7023403.1"/>
    </source>
</evidence>
<dbReference type="EMBL" id="VCYH01000001">
    <property type="protein sequence ID" value="MDN7023403.1"/>
    <property type="molecule type" value="Genomic_DNA"/>
</dbReference>
<protein>
    <submittedName>
        <fullName evidence="2">DUF1724 domain-containing protein</fullName>
    </submittedName>
</protein>
<name>A0ABT8M648_9EURY</name>
<reference evidence="2" key="1">
    <citation type="submission" date="2019-05" db="EMBL/GenBank/DDBJ databases">
        <title>Methanoculleus sp. FWC-SCC1, a methanogenic archaeon isolated from deep marine cold seep.</title>
        <authorList>
            <person name="Chen Y.-W."/>
            <person name="Chen S.-C."/>
            <person name="Teng N.-H."/>
            <person name="Lai M.-C."/>
        </authorList>
    </citation>
    <scope>NUCLEOTIDE SEQUENCE</scope>
    <source>
        <strain evidence="2">FWC-SCC1</strain>
    </source>
</reference>